<dbReference type="SFLD" id="SFLDS00029">
    <property type="entry name" value="Radical_SAM"/>
    <property type="match status" value="1"/>
</dbReference>
<protein>
    <submittedName>
        <fullName evidence="8">B12-binding domain-containing radical SAM protein</fullName>
    </submittedName>
</protein>
<dbReference type="CDD" id="cd01335">
    <property type="entry name" value="Radical_SAM"/>
    <property type="match status" value="1"/>
</dbReference>
<evidence type="ECO:0000313" key="9">
    <source>
        <dbReference type="Proteomes" id="UP001319827"/>
    </source>
</evidence>
<dbReference type="Gene3D" id="3.80.30.20">
    <property type="entry name" value="tm_1862 like domain"/>
    <property type="match status" value="1"/>
</dbReference>
<evidence type="ECO:0000256" key="2">
    <source>
        <dbReference type="ARBA" id="ARBA00022691"/>
    </source>
</evidence>
<dbReference type="InterPro" id="IPR051198">
    <property type="entry name" value="BchE-like"/>
</dbReference>
<dbReference type="SMART" id="SM00729">
    <property type="entry name" value="Elp3"/>
    <property type="match status" value="1"/>
</dbReference>
<evidence type="ECO:0000259" key="7">
    <source>
        <dbReference type="PROSITE" id="PS51918"/>
    </source>
</evidence>
<evidence type="ECO:0000259" key="6">
    <source>
        <dbReference type="PROSITE" id="PS51332"/>
    </source>
</evidence>
<sequence length="488" mass="55597">MTMTALQRDSILLIHPLGYRPEAAGRDISRLANLMPPLGLASIAAYLEQRGISAHIVDCFAHPDDQRVIRDTLRAVRPAFVGFSCTTSSFLDGVRLAAMARSELPGIRTVFGGPHVSALRERLLRDYPEIDFAVVGEGEETLAELIAAGGEGAERIPGVVSRRGDEVVFAGHRGQGLELDSLPFPAYEKLAGYPAAYRLPIFNYPSTPNTSCISSRGCPYACSYCDRSVFRRTFRYNSAEYLYAHLEYLRERFGIRHVNFYDDQFTFNRQRVEDFCRRMVDRPLGMTFNCAVRAEHVDLELLRQMKGAGCWMASLGIETGDPELLAQHRQNADLQMLAEKIRQIKQAGIRVKGLLMMGLPGETETSIRRSMEYVYSLPIDDFNLAKFTPFPGSPLYEKIHELGSFDEDWEQMDCMQFRFVPHGMSRERLEELFTEFYKRHFQRPRVLAGYAAMLWRSPDSWKRFALNLGDFLRFARSNRRIAEETPHG</sequence>
<keyword evidence="4" id="KW-0408">Iron</keyword>
<dbReference type="EMBL" id="AP024355">
    <property type="protein sequence ID" value="BCR03196.1"/>
    <property type="molecule type" value="Genomic_DNA"/>
</dbReference>
<accession>A0ABN6DSP4</accession>
<evidence type="ECO:0000256" key="1">
    <source>
        <dbReference type="ARBA" id="ARBA00001966"/>
    </source>
</evidence>
<evidence type="ECO:0000256" key="4">
    <source>
        <dbReference type="ARBA" id="ARBA00023004"/>
    </source>
</evidence>
<reference evidence="8 9" key="1">
    <citation type="journal article" date="2016" name="C (Basel)">
        <title>Selective Growth of and Electricity Production by Marine Exoelectrogenic Bacteria in Self-Aggregated Hydrogel of Microbially Reduced Graphene Oxide.</title>
        <authorList>
            <person name="Yoshida N."/>
            <person name="Goto Y."/>
            <person name="Miyata Y."/>
        </authorList>
    </citation>
    <scope>NUCLEOTIDE SEQUENCE [LARGE SCALE GENOMIC DNA]</scope>
    <source>
        <strain evidence="8 9">NIT-T3</strain>
    </source>
</reference>
<dbReference type="InterPro" id="IPR023404">
    <property type="entry name" value="rSAM_horseshoe"/>
</dbReference>
<dbReference type="PANTHER" id="PTHR43409">
    <property type="entry name" value="ANAEROBIC MAGNESIUM-PROTOPORPHYRIN IX MONOMETHYL ESTER CYCLASE-RELATED"/>
    <property type="match status" value="1"/>
</dbReference>
<dbReference type="InterPro" id="IPR058240">
    <property type="entry name" value="rSAM_sf"/>
</dbReference>
<evidence type="ECO:0000313" key="8">
    <source>
        <dbReference type="EMBL" id="BCR03196.1"/>
    </source>
</evidence>
<dbReference type="SFLD" id="SFLDG01123">
    <property type="entry name" value="methyltransferase_(Class_B)"/>
    <property type="match status" value="1"/>
</dbReference>
<feature type="domain" description="Radical SAM core" evidence="7">
    <location>
        <begin position="204"/>
        <end position="422"/>
    </location>
</feature>
<feature type="domain" description="B12-binding" evidence="6">
    <location>
        <begin position="23"/>
        <end position="156"/>
    </location>
</feature>
<proteinExistence type="predicted"/>
<dbReference type="PANTHER" id="PTHR43409:SF16">
    <property type="entry name" value="SLR0320 PROTEIN"/>
    <property type="match status" value="1"/>
</dbReference>
<dbReference type="Pfam" id="PF04055">
    <property type="entry name" value="Radical_SAM"/>
    <property type="match status" value="1"/>
</dbReference>
<evidence type="ECO:0000256" key="5">
    <source>
        <dbReference type="ARBA" id="ARBA00023014"/>
    </source>
</evidence>
<reference evidence="8 9" key="2">
    <citation type="journal article" date="2021" name="Int. J. Syst. Evol. Microbiol.">
        <title>Isolation and Polyphasic Characterization of Desulfuromonas versatilis sp. Nov., an Electrogenic Bacteria Capable of Versatile Metabolism Isolated from a Graphene Oxide-Reducing Enrichment Culture.</title>
        <authorList>
            <person name="Xie L."/>
            <person name="Yoshida N."/>
            <person name="Ishii S."/>
            <person name="Meng L."/>
        </authorList>
    </citation>
    <scope>NUCLEOTIDE SEQUENCE [LARGE SCALE GENOMIC DNA]</scope>
    <source>
        <strain evidence="8 9">NIT-T3</strain>
    </source>
</reference>
<keyword evidence="3" id="KW-0479">Metal-binding</keyword>
<dbReference type="Pfam" id="PF02310">
    <property type="entry name" value="B12-binding"/>
    <property type="match status" value="1"/>
</dbReference>
<gene>
    <name evidence="8" type="ORF">DESUT3_02650</name>
</gene>
<dbReference type="PROSITE" id="PS51332">
    <property type="entry name" value="B12_BINDING"/>
    <property type="match status" value="1"/>
</dbReference>
<dbReference type="SFLD" id="SFLDG01082">
    <property type="entry name" value="B12-binding_domain_containing"/>
    <property type="match status" value="1"/>
</dbReference>
<dbReference type="Proteomes" id="UP001319827">
    <property type="component" value="Chromosome"/>
</dbReference>
<dbReference type="Gene3D" id="3.40.50.280">
    <property type="entry name" value="Cobalamin-binding domain"/>
    <property type="match status" value="1"/>
</dbReference>
<keyword evidence="5" id="KW-0411">Iron-sulfur</keyword>
<keyword evidence="2" id="KW-0949">S-adenosyl-L-methionine</keyword>
<keyword evidence="9" id="KW-1185">Reference proteome</keyword>
<dbReference type="InterPro" id="IPR006638">
    <property type="entry name" value="Elp3/MiaA/NifB-like_rSAM"/>
</dbReference>
<dbReference type="PROSITE" id="PS51918">
    <property type="entry name" value="RADICAL_SAM"/>
    <property type="match status" value="1"/>
</dbReference>
<evidence type="ECO:0000256" key="3">
    <source>
        <dbReference type="ARBA" id="ARBA00022723"/>
    </source>
</evidence>
<dbReference type="SUPFAM" id="SSF102114">
    <property type="entry name" value="Radical SAM enzymes"/>
    <property type="match status" value="1"/>
</dbReference>
<dbReference type="CDD" id="cd02068">
    <property type="entry name" value="radical_SAM_B12_BD"/>
    <property type="match status" value="1"/>
</dbReference>
<name>A0ABN6DSP4_9BACT</name>
<organism evidence="8 9">
    <name type="scientific">Desulfuromonas versatilis</name>
    <dbReference type="NCBI Taxonomy" id="2802975"/>
    <lineage>
        <taxon>Bacteria</taxon>
        <taxon>Pseudomonadati</taxon>
        <taxon>Thermodesulfobacteriota</taxon>
        <taxon>Desulfuromonadia</taxon>
        <taxon>Desulfuromonadales</taxon>
        <taxon>Desulfuromonadaceae</taxon>
        <taxon>Desulfuromonas</taxon>
    </lineage>
</organism>
<dbReference type="InterPro" id="IPR007197">
    <property type="entry name" value="rSAM"/>
</dbReference>
<dbReference type="InterPro" id="IPR006158">
    <property type="entry name" value="Cobalamin-bd"/>
</dbReference>
<dbReference type="InterPro" id="IPR034466">
    <property type="entry name" value="Methyltransferase_Class_B"/>
</dbReference>
<comment type="cofactor">
    <cofactor evidence="1">
        <name>[4Fe-4S] cluster</name>
        <dbReference type="ChEBI" id="CHEBI:49883"/>
    </cofactor>
</comment>